<accession>A0ABT8U5K8</accession>
<reference evidence="1" key="1">
    <citation type="submission" date="2023-07" db="EMBL/GenBank/DDBJ databases">
        <title>AMR profile of multidrug- resistance Chryseobacterium gambrini related strain.</title>
        <authorList>
            <person name="Kirdat K."/>
            <person name="Bhatt A."/>
            <person name="Kuyare S."/>
            <person name="Yadav A."/>
        </authorList>
    </citation>
    <scope>NUCLEOTIDE SEQUENCE</scope>
    <source>
        <strain evidence="1">APV-1</strain>
    </source>
</reference>
<dbReference type="Proteomes" id="UP001168128">
    <property type="component" value="Unassembled WGS sequence"/>
</dbReference>
<protein>
    <submittedName>
        <fullName evidence="1">Uncharacterized protein</fullName>
    </submittedName>
</protein>
<name>A0ABT8U5K8_9FLAO</name>
<comment type="caution">
    <text evidence="1">The sequence shown here is derived from an EMBL/GenBank/DDBJ whole genome shotgun (WGS) entry which is preliminary data.</text>
</comment>
<keyword evidence="2" id="KW-1185">Reference proteome</keyword>
<evidence type="ECO:0000313" key="1">
    <source>
        <dbReference type="EMBL" id="MDO3426342.1"/>
    </source>
</evidence>
<organism evidence="1 2">
    <name type="scientific">Chryseobacterium urinae</name>
    <dbReference type="NCBI Taxonomy" id="3058400"/>
    <lineage>
        <taxon>Bacteria</taxon>
        <taxon>Pseudomonadati</taxon>
        <taxon>Bacteroidota</taxon>
        <taxon>Flavobacteriia</taxon>
        <taxon>Flavobacteriales</taxon>
        <taxon>Weeksellaceae</taxon>
        <taxon>Chryseobacterium group</taxon>
        <taxon>Chryseobacterium</taxon>
    </lineage>
</organism>
<sequence>MKLLSNELTTAWINNNLSHVEIQEEIRKIENHIQINNIYRISKEQLLEFEENHLLETNRILSLSKNKFLDVKLQCNPFVSVFNSQYTYTSHSKEKTIALIPKYIAFAEPRILPLYLMYERRFFTQFLSLPKVFSGVELVEKSSLKNGRDQQSYWEDFYEYMLKRFLSVFLVTPA</sequence>
<gene>
    <name evidence="1" type="ORF">QWT87_15750</name>
</gene>
<evidence type="ECO:0000313" key="2">
    <source>
        <dbReference type="Proteomes" id="UP001168128"/>
    </source>
</evidence>
<proteinExistence type="predicted"/>
<dbReference type="EMBL" id="JAULSJ010000027">
    <property type="protein sequence ID" value="MDO3426342.1"/>
    <property type="molecule type" value="Genomic_DNA"/>
</dbReference>
<dbReference type="RefSeq" id="WP_185206768.1">
    <property type="nucleotide sequence ID" value="NZ_JAULSJ010000027.1"/>
</dbReference>